<organism evidence="1 2">
    <name type="scientific">Edwardsiella anguillarum ET080813</name>
    <dbReference type="NCBI Taxonomy" id="667120"/>
    <lineage>
        <taxon>Bacteria</taxon>
        <taxon>Pseudomonadati</taxon>
        <taxon>Pseudomonadota</taxon>
        <taxon>Gammaproteobacteria</taxon>
        <taxon>Enterobacterales</taxon>
        <taxon>Hafniaceae</taxon>
        <taxon>Edwardsiella</taxon>
    </lineage>
</organism>
<evidence type="ECO:0000313" key="2">
    <source>
        <dbReference type="Proteomes" id="UP000028681"/>
    </source>
</evidence>
<evidence type="ECO:0000313" key="1">
    <source>
        <dbReference type="EMBL" id="AIJ07291.1"/>
    </source>
</evidence>
<accession>A0A076LGQ8</accession>
<reference evidence="1 2" key="1">
    <citation type="journal article" date="2012" name="PLoS ONE">
        <title>Edwardsiella comparative phylogenomics reveal the new intra/inter-species taxonomic relationships, virulence evolution and niche adaptation mechanisms.</title>
        <authorList>
            <person name="Yang M."/>
            <person name="Lv Y."/>
            <person name="Xiao J."/>
            <person name="Wu H."/>
            <person name="Zheng H."/>
            <person name="Liu Q."/>
            <person name="Zhang Y."/>
            <person name="Wang Q."/>
        </authorList>
    </citation>
    <scope>NUCLEOTIDE SEQUENCE [LARGE SCALE GENOMIC DNA]</scope>
    <source>
        <strain evidence="2">080813</strain>
    </source>
</reference>
<gene>
    <name evidence="1" type="ORF">ETEE_0820</name>
</gene>
<name>A0A076LGQ8_9GAMM</name>
<dbReference type="Proteomes" id="UP000028681">
    <property type="component" value="Chromosome"/>
</dbReference>
<protein>
    <submittedName>
        <fullName evidence="1">Uncharacterized protein</fullName>
    </submittedName>
</protein>
<sequence>MWENWRQTIIGVSPGLTHRTDKQSTWLNFTHRGAVPRPGKT</sequence>
<dbReference type="AlphaFoldDB" id="A0A076LGQ8"/>
<dbReference type="HOGENOM" id="CLU_3269289_0_0_6"/>
<proteinExistence type="predicted"/>
<dbReference type="EMBL" id="CP006664">
    <property type="protein sequence ID" value="AIJ07291.1"/>
    <property type="molecule type" value="Genomic_DNA"/>
</dbReference>
<dbReference type="KEGG" id="ete:ETEE_0820"/>